<proteinExistence type="predicted"/>
<accession>A0ABU6Z9B9</accession>
<name>A0ABU6Z9B9_9FABA</name>
<evidence type="ECO:0000256" key="1">
    <source>
        <dbReference type="SAM" id="MobiDB-lite"/>
    </source>
</evidence>
<feature type="compositionally biased region" description="Basic and acidic residues" evidence="1">
    <location>
        <begin position="37"/>
        <end position="53"/>
    </location>
</feature>
<dbReference type="Proteomes" id="UP001341840">
    <property type="component" value="Unassembled WGS sequence"/>
</dbReference>
<evidence type="ECO:0000313" key="3">
    <source>
        <dbReference type="Proteomes" id="UP001341840"/>
    </source>
</evidence>
<protein>
    <submittedName>
        <fullName evidence="2">Uncharacterized protein</fullName>
    </submittedName>
</protein>
<feature type="compositionally biased region" description="Polar residues" evidence="1">
    <location>
        <begin position="55"/>
        <end position="66"/>
    </location>
</feature>
<comment type="caution">
    <text evidence="2">The sequence shown here is derived from an EMBL/GenBank/DDBJ whole genome shotgun (WGS) entry which is preliminary data.</text>
</comment>
<feature type="region of interest" description="Disordered" evidence="1">
    <location>
        <begin position="1"/>
        <end position="72"/>
    </location>
</feature>
<organism evidence="2 3">
    <name type="scientific">Stylosanthes scabra</name>
    <dbReference type="NCBI Taxonomy" id="79078"/>
    <lineage>
        <taxon>Eukaryota</taxon>
        <taxon>Viridiplantae</taxon>
        <taxon>Streptophyta</taxon>
        <taxon>Embryophyta</taxon>
        <taxon>Tracheophyta</taxon>
        <taxon>Spermatophyta</taxon>
        <taxon>Magnoliopsida</taxon>
        <taxon>eudicotyledons</taxon>
        <taxon>Gunneridae</taxon>
        <taxon>Pentapetalae</taxon>
        <taxon>rosids</taxon>
        <taxon>fabids</taxon>
        <taxon>Fabales</taxon>
        <taxon>Fabaceae</taxon>
        <taxon>Papilionoideae</taxon>
        <taxon>50 kb inversion clade</taxon>
        <taxon>dalbergioids sensu lato</taxon>
        <taxon>Dalbergieae</taxon>
        <taxon>Pterocarpus clade</taxon>
        <taxon>Stylosanthes</taxon>
    </lineage>
</organism>
<dbReference type="EMBL" id="JASCZI010271950">
    <property type="protein sequence ID" value="MED6218219.1"/>
    <property type="molecule type" value="Genomic_DNA"/>
</dbReference>
<sequence length="144" mass="16246">MLARLDELEKEEELAAKSGNDNEINEQTTEEVGDVSYQRHVDSKHHNSEDLHKINTATNQMPQPTTAVDKGRDGLAAAKDIVLREKYQRRQQQRTSHVGGDANIIPAFGELRREELLQLPGNPKLQRLPALLSPYNKQTAPSER</sequence>
<reference evidence="2 3" key="1">
    <citation type="journal article" date="2023" name="Plants (Basel)">
        <title>Bridging the Gap: Combining Genomics and Transcriptomics Approaches to Understand Stylosanthes scabra, an Orphan Legume from the Brazilian Caatinga.</title>
        <authorList>
            <person name="Ferreira-Neto J.R.C."/>
            <person name="da Silva M.D."/>
            <person name="Binneck E."/>
            <person name="de Melo N.F."/>
            <person name="da Silva R.H."/>
            <person name="de Melo A.L.T.M."/>
            <person name="Pandolfi V."/>
            <person name="Bustamante F.O."/>
            <person name="Brasileiro-Vidal A.C."/>
            <person name="Benko-Iseppon A.M."/>
        </authorList>
    </citation>
    <scope>NUCLEOTIDE SEQUENCE [LARGE SCALE GENOMIC DNA]</scope>
    <source>
        <tissue evidence="2">Leaves</tissue>
    </source>
</reference>
<keyword evidence="3" id="KW-1185">Reference proteome</keyword>
<evidence type="ECO:0000313" key="2">
    <source>
        <dbReference type="EMBL" id="MED6218219.1"/>
    </source>
</evidence>
<gene>
    <name evidence="2" type="ORF">PIB30_024858</name>
</gene>